<name>A0AA87ZIA9_FICCA</name>
<dbReference type="Proteomes" id="UP001187192">
    <property type="component" value="Unassembled WGS sequence"/>
</dbReference>
<gene>
    <name evidence="4" type="ORF">TIFTF001_006922</name>
</gene>
<dbReference type="Pfam" id="PF07859">
    <property type="entry name" value="Abhydrolase_3"/>
    <property type="match status" value="1"/>
</dbReference>
<dbReference type="PANTHER" id="PTHR23024:SF467">
    <property type="entry name" value="CARBOXYLESTERASE 12-RELATED"/>
    <property type="match status" value="1"/>
</dbReference>
<protein>
    <recommendedName>
        <fullName evidence="3">Alpha/beta hydrolase fold-3 domain-containing protein</fullName>
    </recommendedName>
</protein>
<dbReference type="PANTHER" id="PTHR23024">
    <property type="entry name" value="ARYLACETAMIDE DEACETYLASE"/>
    <property type="match status" value="1"/>
</dbReference>
<dbReference type="InterPro" id="IPR050466">
    <property type="entry name" value="Carboxylest/Gibb_receptor"/>
</dbReference>
<dbReference type="InterPro" id="IPR013094">
    <property type="entry name" value="AB_hydrolase_3"/>
</dbReference>
<feature type="active site" evidence="2">
    <location>
        <position position="226"/>
    </location>
</feature>
<evidence type="ECO:0000256" key="1">
    <source>
        <dbReference type="ARBA" id="ARBA00010515"/>
    </source>
</evidence>
<evidence type="ECO:0000259" key="3">
    <source>
        <dbReference type="Pfam" id="PF07859"/>
    </source>
</evidence>
<comment type="caution">
    <text evidence="4">The sequence shown here is derived from an EMBL/GenBank/DDBJ whole genome shotgun (WGS) entry which is preliminary data.</text>
</comment>
<evidence type="ECO:0000313" key="4">
    <source>
        <dbReference type="EMBL" id="GMN37574.1"/>
    </source>
</evidence>
<organism evidence="4 5">
    <name type="scientific">Ficus carica</name>
    <name type="common">Common fig</name>
    <dbReference type="NCBI Taxonomy" id="3494"/>
    <lineage>
        <taxon>Eukaryota</taxon>
        <taxon>Viridiplantae</taxon>
        <taxon>Streptophyta</taxon>
        <taxon>Embryophyta</taxon>
        <taxon>Tracheophyta</taxon>
        <taxon>Spermatophyta</taxon>
        <taxon>Magnoliopsida</taxon>
        <taxon>eudicotyledons</taxon>
        <taxon>Gunneridae</taxon>
        <taxon>Pentapetalae</taxon>
        <taxon>rosids</taxon>
        <taxon>fabids</taxon>
        <taxon>Rosales</taxon>
        <taxon>Moraceae</taxon>
        <taxon>Ficeae</taxon>
        <taxon>Ficus</taxon>
    </lineage>
</organism>
<reference evidence="4" key="1">
    <citation type="submission" date="2023-07" db="EMBL/GenBank/DDBJ databases">
        <title>draft genome sequence of fig (Ficus carica).</title>
        <authorList>
            <person name="Takahashi T."/>
            <person name="Nishimura K."/>
        </authorList>
    </citation>
    <scope>NUCLEOTIDE SEQUENCE</scope>
</reference>
<dbReference type="AlphaFoldDB" id="A0AA87ZIA9"/>
<dbReference type="InterPro" id="IPR033140">
    <property type="entry name" value="Lipase_GDXG_put_SER_AS"/>
</dbReference>
<dbReference type="PROSITE" id="PS01174">
    <property type="entry name" value="LIPASE_GDXG_SER"/>
    <property type="match status" value="1"/>
</dbReference>
<comment type="similarity">
    <text evidence="1">Belongs to the 'GDXG' lipolytic enzyme family.</text>
</comment>
<sequence>MSITHSIILIKQVHIPSTSISLSSSTTFPKAKQRRKLNFPAYCSLEPLSTTSPNSTASTAMATTSADDEIAYDYSPFLKIYKNGRIERLFGTDVVPPSLDPETGVECKDVVISSETGVSARLYLPRIPSGDRRRLPLVVYFHGGGFCVDTPFCAKYHHAVKTLVAESGVVAVSVHYRLAPENPIPIPYDDSWVAVEWVASHSDGTGPDEWLNTHADFRRVFFAGDSAGANIAHNVAVRAGVLGRPAGLNLAGIVLVHPYFWGSEPVGNEPKEPEKRTMAEGIWRFAYPTTPNGSDDPWMNPAKDPDVGKVAGKRVLVFVAEKDGLRERGWFYKEVLEGSGWGGTVEVVEAKEDDHVYHLSNPTCDNAVALVKKIASFVNQD</sequence>
<evidence type="ECO:0000313" key="5">
    <source>
        <dbReference type="Proteomes" id="UP001187192"/>
    </source>
</evidence>
<dbReference type="InterPro" id="IPR029058">
    <property type="entry name" value="AB_hydrolase_fold"/>
</dbReference>
<dbReference type="EMBL" id="BTGU01000007">
    <property type="protein sequence ID" value="GMN37574.1"/>
    <property type="molecule type" value="Genomic_DNA"/>
</dbReference>
<accession>A0AA87ZIA9</accession>
<feature type="domain" description="Alpha/beta hydrolase fold-3" evidence="3">
    <location>
        <begin position="138"/>
        <end position="358"/>
    </location>
</feature>
<proteinExistence type="inferred from homology"/>
<evidence type="ECO:0000256" key="2">
    <source>
        <dbReference type="PROSITE-ProRule" id="PRU10038"/>
    </source>
</evidence>
<dbReference type="SUPFAM" id="SSF53474">
    <property type="entry name" value="alpha/beta-Hydrolases"/>
    <property type="match status" value="1"/>
</dbReference>
<keyword evidence="5" id="KW-1185">Reference proteome</keyword>
<dbReference type="Gene3D" id="3.40.50.1820">
    <property type="entry name" value="alpha/beta hydrolase"/>
    <property type="match status" value="1"/>
</dbReference>
<dbReference type="GO" id="GO:0016787">
    <property type="term" value="F:hydrolase activity"/>
    <property type="evidence" value="ECO:0007669"/>
    <property type="project" value="InterPro"/>
</dbReference>